<dbReference type="SUPFAM" id="SSF56327">
    <property type="entry name" value="LDH C-terminal domain-like"/>
    <property type="match status" value="1"/>
</dbReference>
<dbReference type="Gene3D" id="3.30.470.20">
    <property type="entry name" value="ATP-grasp fold, B domain"/>
    <property type="match status" value="1"/>
</dbReference>
<dbReference type="InterPro" id="IPR023151">
    <property type="entry name" value="PEP_util_CS"/>
</dbReference>
<evidence type="ECO:0000259" key="14">
    <source>
        <dbReference type="Pfam" id="PF00056"/>
    </source>
</evidence>
<dbReference type="InterPro" id="IPR013815">
    <property type="entry name" value="ATP_grasp_subdomain_1"/>
</dbReference>
<proteinExistence type="inferred from homology"/>
<evidence type="ECO:0000259" key="17">
    <source>
        <dbReference type="Pfam" id="PF02866"/>
    </source>
</evidence>
<dbReference type="InterPro" id="IPR015813">
    <property type="entry name" value="Pyrv/PenolPyrv_kinase-like_dom"/>
</dbReference>
<sequence length="1101" mass="119464">MAGVQKTNEVRSHGDLVRDFQHLLRTDGPLVGGKNSSLGEMISALTGKGVDVPPGFATTSHAYWLYVDANGVREKMGVLLAEWKSGRATLSETGHAVRNLFLRGHWPKEVESAIRKAYRELSAKSGVENLSVAVRSSATAEDLPDASFAGQQESYLNISGEDALLFACRRCYASLFTDRAISYRQAKGFDHMSIALSIGVQRMVRSDASGSGVMFSIDTESGFDKVVLINAAWGLGENIVQGTVNPDEYQVFKPLLGHANLLPIIDKKRGEKAMKMVYSRDPHRSTRNVPTSKAERAAFVLNDQEILKLGRWACVIEKHYGCPMDMEWAKDGITGELFIVQARPETVQSRRDATAAFKTYKVTNKGRILTTGLSVGDAAVSGHLCLIESAKDIDKFIDGSILVTGATDPDWVPVMKRAAGIITDHGGRTSHAAIVSRELGVPAIVGTGNSTYVLHTGQEVTVSCAEGDNGFVYEGISTITTQTVDLAGLREVKTKVMLNLANPASAYRWWRLPADGIGLARMEFVVTNAIQVHPMALVHYDRLKDQKAKEEISRLTAGYDHKPEYFVDKLSHGFAALCAAFYPKPAIIRMSDFKTNEYANLIGGAEFEPKEENPMLGFRGASRYYSPHYKEGFELECRAIKRLREEMGFTNAVVMIPFCRTIGEAKKVADVMAEYGLKRGENGLELYVMCEIPSNVILAEEFTEHFDGFSIGSNDLTQLTLGVDRDSGELADLFNEQDEAVKWMIARVIAVARRKGCKIGICGQAPSNHPEFAKFLVEAGINSISVSPDSFVAVKKHVVATIVGVGQVGAAAAHALILSSIASELLLVDVKTDLRDAQVHDLSDVTYSGSSSTRVRAATYDEAGQCDVIVVTAGSKYFRGETSIGHMYQKMGIIRGVVKAMKPIRSDAILLIVANPVDLLTSLALQISQLPPSQVIGSGTFLDSVRLRGLLADKAGIATNSIDLYVVGVHGNSQVVAWSTATIGGVSLDKSLPPSTINHAELVEECKERTHRIIQAKGSTAFGIGSIVCSICSSILLDKRNVRPVSHLQPEFGCCFSLPVILGRKGIIRTIQLPLSSEEQAAVAESANTLGATIERINEDQ</sequence>
<evidence type="ECO:0000256" key="11">
    <source>
        <dbReference type="ARBA" id="ARBA00022842"/>
    </source>
</evidence>
<evidence type="ECO:0000256" key="2">
    <source>
        <dbReference type="ARBA" id="ARBA00002988"/>
    </source>
</evidence>
<reference evidence="20" key="1">
    <citation type="journal article" date="2014" name="Genome Announc.">
        <title>Draft genome sequence of the formaldehyde-resistant fungus Byssochlamys spectabilis No. 5 (anamorph Paecilomyces variotii No. 5) (NBRC109023).</title>
        <authorList>
            <person name="Oka T."/>
            <person name="Ekino K."/>
            <person name="Fukuda K."/>
            <person name="Nomura Y."/>
        </authorList>
    </citation>
    <scope>NUCLEOTIDE SEQUENCE [LARGE SCALE GENOMIC DNA]</scope>
    <source>
        <strain evidence="20">No. 5 / NBRC 109023</strain>
    </source>
</reference>
<feature type="domain" description="PEP-utilising enzyme mobile" evidence="15">
    <location>
        <begin position="398"/>
        <end position="467"/>
    </location>
</feature>
<dbReference type="AlphaFoldDB" id="V5F9J0"/>
<dbReference type="GO" id="GO:0016616">
    <property type="term" value="F:oxidoreductase activity, acting on the CH-OH group of donors, NAD or NADP as acceptor"/>
    <property type="evidence" value="ECO:0007669"/>
    <property type="project" value="InterPro"/>
</dbReference>
<organism evidence="19 20">
    <name type="scientific">Byssochlamys spectabilis (strain No. 5 / NBRC 109023)</name>
    <name type="common">Paecilomyces variotii</name>
    <dbReference type="NCBI Taxonomy" id="1356009"/>
    <lineage>
        <taxon>Eukaryota</taxon>
        <taxon>Fungi</taxon>
        <taxon>Dikarya</taxon>
        <taxon>Ascomycota</taxon>
        <taxon>Pezizomycotina</taxon>
        <taxon>Eurotiomycetes</taxon>
        <taxon>Eurotiomycetidae</taxon>
        <taxon>Eurotiales</taxon>
        <taxon>Thermoascaceae</taxon>
        <taxon>Paecilomyces</taxon>
    </lineage>
</organism>
<dbReference type="InterPro" id="IPR006319">
    <property type="entry name" value="PEP_synth"/>
</dbReference>
<dbReference type="EC" id="2.7.9.2" evidence="5"/>
<evidence type="ECO:0000256" key="13">
    <source>
        <dbReference type="ARBA" id="ARBA00047700"/>
    </source>
</evidence>
<evidence type="ECO:0000256" key="4">
    <source>
        <dbReference type="ARBA" id="ARBA00007837"/>
    </source>
</evidence>
<dbReference type="InterPro" id="IPR000121">
    <property type="entry name" value="PEP_util_C"/>
</dbReference>
<feature type="domain" description="Lactate/malate dehydrogenase C-terminal" evidence="17">
    <location>
        <begin position="940"/>
        <end position="1099"/>
    </location>
</feature>
<comment type="caution">
    <text evidence="19">The sequence shown here is derived from an EMBL/GenBank/DDBJ whole genome shotgun (WGS) entry which is preliminary data.</text>
</comment>
<dbReference type="GO" id="GO:0005524">
    <property type="term" value="F:ATP binding"/>
    <property type="evidence" value="ECO:0007669"/>
    <property type="project" value="UniProtKB-KW"/>
</dbReference>
<evidence type="ECO:0000256" key="8">
    <source>
        <dbReference type="ARBA" id="ARBA00022741"/>
    </source>
</evidence>
<keyword evidence="6" id="KW-0808">Transferase</keyword>
<dbReference type="PANTHER" id="PTHR43030:SF1">
    <property type="entry name" value="PHOSPHOENOLPYRUVATE SYNTHASE"/>
    <property type="match status" value="1"/>
</dbReference>
<dbReference type="GO" id="GO:0008986">
    <property type="term" value="F:pyruvate, water dikinase activity"/>
    <property type="evidence" value="ECO:0007669"/>
    <property type="project" value="UniProtKB-EC"/>
</dbReference>
<evidence type="ECO:0000313" key="19">
    <source>
        <dbReference type="EMBL" id="GAD92834.1"/>
    </source>
</evidence>
<feature type="domain" description="Pyruvate phosphate dikinase AMP/ATP-binding" evidence="16">
    <location>
        <begin position="29"/>
        <end position="361"/>
    </location>
</feature>
<comment type="function">
    <text evidence="2">Catalyzes the phosphorylation of pyruvate to phosphoenolpyruvate.</text>
</comment>
<dbReference type="Pfam" id="PF00391">
    <property type="entry name" value="PEP-utilizers"/>
    <property type="match status" value="1"/>
</dbReference>
<dbReference type="EMBL" id="BAUL01000039">
    <property type="protein sequence ID" value="GAD92834.1"/>
    <property type="molecule type" value="Genomic_DNA"/>
</dbReference>
<dbReference type="InterPro" id="IPR015955">
    <property type="entry name" value="Lactate_DH/Glyco_Ohase_4_C"/>
</dbReference>
<dbReference type="FunFam" id="3.30.1490.20:FF:000010">
    <property type="entry name" value="Phosphoenolpyruvate synthase"/>
    <property type="match status" value="1"/>
</dbReference>
<dbReference type="OrthoDB" id="6123450at2759"/>
<dbReference type="InterPro" id="IPR022383">
    <property type="entry name" value="Lactate/malate_DH_C"/>
</dbReference>
<dbReference type="PANTHER" id="PTHR43030">
    <property type="entry name" value="PHOSPHOENOLPYRUVATE SYNTHASE"/>
    <property type="match status" value="1"/>
</dbReference>
<evidence type="ECO:0000313" key="20">
    <source>
        <dbReference type="Proteomes" id="UP000018001"/>
    </source>
</evidence>
<keyword evidence="11" id="KW-0460">Magnesium</keyword>
<comment type="similarity">
    <text evidence="4">Belongs to the PEP-utilizing enzyme family.</text>
</comment>
<keyword evidence="7" id="KW-0479">Metal-binding</keyword>
<evidence type="ECO:0000256" key="1">
    <source>
        <dbReference type="ARBA" id="ARBA00001946"/>
    </source>
</evidence>
<dbReference type="Gene3D" id="3.20.20.60">
    <property type="entry name" value="Phosphoenolpyruvate-binding domains"/>
    <property type="match status" value="1"/>
</dbReference>
<feature type="domain" description="Lactate/malate dehydrogenase N-terminal" evidence="14">
    <location>
        <begin position="801"/>
        <end position="937"/>
    </location>
</feature>
<evidence type="ECO:0000256" key="3">
    <source>
        <dbReference type="ARBA" id="ARBA00004742"/>
    </source>
</evidence>
<dbReference type="InterPro" id="IPR002192">
    <property type="entry name" value="PPDK_AMP/ATP-bd"/>
</dbReference>
<dbReference type="InterPro" id="IPR001236">
    <property type="entry name" value="Lactate/malate_DH_N"/>
</dbReference>
<dbReference type="Pfam" id="PF01326">
    <property type="entry name" value="PPDK_N"/>
    <property type="match status" value="1"/>
</dbReference>
<dbReference type="PRINTS" id="PR00086">
    <property type="entry name" value="LLDHDRGNASE"/>
</dbReference>
<evidence type="ECO:0000256" key="7">
    <source>
        <dbReference type="ARBA" id="ARBA00022723"/>
    </source>
</evidence>
<dbReference type="SUPFAM" id="SSF56059">
    <property type="entry name" value="Glutathione synthetase ATP-binding domain-like"/>
    <property type="match status" value="1"/>
</dbReference>
<dbReference type="Pfam" id="PF02866">
    <property type="entry name" value="Ldh_1_C"/>
    <property type="match status" value="1"/>
</dbReference>
<evidence type="ECO:0000259" key="16">
    <source>
        <dbReference type="Pfam" id="PF01326"/>
    </source>
</evidence>
<dbReference type="SUPFAM" id="SSF51621">
    <property type="entry name" value="Phosphoenolpyruvate/pyruvate domain"/>
    <property type="match status" value="1"/>
</dbReference>
<evidence type="ECO:0000259" key="15">
    <source>
        <dbReference type="Pfam" id="PF00391"/>
    </source>
</evidence>
<evidence type="ECO:0000259" key="18">
    <source>
        <dbReference type="Pfam" id="PF02896"/>
    </source>
</evidence>
<dbReference type="InterPro" id="IPR036637">
    <property type="entry name" value="Phosphohistidine_dom_sf"/>
</dbReference>
<evidence type="ECO:0000256" key="10">
    <source>
        <dbReference type="ARBA" id="ARBA00022840"/>
    </source>
</evidence>
<comment type="cofactor">
    <cofactor evidence="1">
        <name>Mg(2+)</name>
        <dbReference type="ChEBI" id="CHEBI:18420"/>
    </cofactor>
</comment>
<keyword evidence="20" id="KW-1185">Reference proteome</keyword>
<evidence type="ECO:0000256" key="9">
    <source>
        <dbReference type="ARBA" id="ARBA00022777"/>
    </source>
</evidence>
<keyword evidence="10" id="KW-0067">ATP-binding</keyword>
<dbReference type="GO" id="GO:0046872">
    <property type="term" value="F:metal ion binding"/>
    <property type="evidence" value="ECO:0007669"/>
    <property type="project" value="UniProtKB-KW"/>
</dbReference>
<dbReference type="SUPFAM" id="SSF51735">
    <property type="entry name" value="NAD(P)-binding Rossmann-fold domains"/>
    <property type="match status" value="1"/>
</dbReference>
<accession>V5F9J0</accession>
<dbReference type="NCBIfam" id="NF005057">
    <property type="entry name" value="PRK06464.1"/>
    <property type="match status" value="1"/>
</dbReference>
<dbReference type="Gene3D" id="3.90.110.10">
    <property type="entry name" value="Lactate dehydrogenase/glycoside hydrolase, family 4, C-terminal"/>
    <property type="match status" value="1"/>
</dbReference>
<dbReference type="Gene3D" id="3.30.1490.20">
    <property type="entry name" value="ATP-grasp fold, A domain"/>
    <property type="match status" value="1"/>
</dbReference>
<dbReference type="NCBIfam" id="TIGR01418">
    <property type="entry name" value="PEP_synth"/>
    <property type="match status" value="1"/>
</dbReference>
<comment type="catalytic activity">
    <reaction evidence="13">
        <text>pyruvate + ATP + H2O = phosphoenolpyruvate + AMP + phosphate + 2 H(+)</text>
        <dbReference type="Rhea" id="RHEA:11364"/>
        <dbReference type="ChEBI" id="CHEBI:15361"/>
        <dbReference type="ChEBI" id="CHEBI:15377"/>
        <dbReference type="ChEBI" id="CHEBI:15378"/>
        <dbReference type="ChEBI" id="CHEBI:30616"/>
        <dbReference type="ChEBI" id="CHEBI:43474"/>
        <dbReference type="ChEBI" id="CHEBI:58702"/>
        <dbReference type="ChEBI" id="CHEBI:456215"/>
        <dbReference type="EC" id="2.7.9.2"/>
    </reaction>
</comment>
<keyword evidence="9" id="KW-0418">Kinase</keyword>
<evidence type="ECO:0000256" key="6">
    <source>
        <dbReference type="ARBA" id="ARBA00022679"/>
    </source>
</evidence>
<protein>
    <recommendedName>
        <fullName evidence="5">pyruvate, water dikinase</fullName>
        <ecNumber evidence="5">2.7.9.2</ecNumber>
    </recommendedName>
    <alternativeName>
        <fullName evidence="12">Pyruvate, water dikinase</fullName>
    </alternativeName>
</protein>
<dbReference type="Pfam" id="PF00056">
    <property type="entry name" value="Ldh_1_N"/>
    <property type="match status" value="1"/>
</dbReference>
<feature type="domain" description="PEP-utilising enzyme C-terminal" evidence="18">
    <location>
        <begin position="491"/>
        <end position="798"/>
    </location>
</feature>
<dbReference type="UniPathway" id="UPA00138"/>
<dbReference type="PROSITE" id="PS00370">
    <property type="entry name" value="PEP_ENZYMES_PHOS_SITE"/>
    <property type="match status" value="1"/>
</dbReference>
<dbReference type="InterPro" id="IPR008279">
    <property type="entry name" value="PEP-util_enz_mobile_dom"/>
</dbReference>
<dbReference type="CDD" id="cd00300">
    <property type="entry name" value="LDH_like"/>
    <property type="match status" value="1"/>
</dbReference>
<dbReference type="InParanoid" id="V5F9J0"/>
<dbReference type="Proteomes" id="UP000018001">
    <property type="component" value="Unassembled WGS sequence"/>
</dbReference>
<evidence type="ECO:0000256" key="12">
    <source>
        <dbReference type="ARBA" id="ARBA00033470"/>
    </source>
</evidence>
<dbReference type="HOGENOM" id="CLU_007308_6_2_1"/>
<dbReference type="PROSITE" id="PS00742">
    <property type="entry name" value="PEP_ENZYMES_2"/>
    <property type="match status" value="1"/>
</dbReference>
<comment type="pathway">
    <text evidence="3">Carbohydrate biosynthesis; gluconeogenesis.</text>
</comment>
<dbReference type="FunFam" id="3.30.470.20:FF:000017">
    <property type="entry name" value="Phosphoenolpyruvate synthase"/>
    <property type="match status" value="1"/>
</dbReference>
<dbReference type="Gene3D" id="3.40.50.720">
    <property type="entry name" value="NAD(P)-binding Rossmann-like Domain"/>
    <property type="match status" value="1"/>
</dbReference>
<dbReference type="InterPro" id="IPR036291">
    <property type="entry name" value="NAD(P)-bd_dom_sf"/>
</dbReference>
<dbReference type="Gene3D" id="3.50.30.10">
    <property type="entry name" value="Phosphohistidine domain"/>
    <property type="match status" value="1"/>
</dbReference>
<dbReference type="GO" id="GO:0006094">
    <property type="term" value="P:gluconeogenesis"/>
    <property type="evidence" value="ECO:0007669"/>
    <property type="project" value="UniProtKB-UniPathway"/>
</dbReference>
<dbReference type="InterPro" id="IPR040442">
    <property type="entry name" value="Pyrv_kinase-like_dom_sf"/>
</dbReference>
<gene>
    <name evidence="19" type="ORF">PVAR5_1430</name>
</gene>
<dbReference type="SUPFAM" id="SSF52009">
    <property type="entry name" value="Phosphohistidine domain"/>
    <property type="match status" value="1"/>
</dbReference>
<keyword evidence="8" id="KW-0547">Nucleotide-binding</keyword>
<name>V5F9J0_BYSSN</name>
<dbReference type="eggNOG" id="KOG1495">
    <property type="taxonomic scope" value="Eukaryota"/>
</dbReference>
<dbReference type="GO" id="GO:0019752">
    <property type="term" value="P:carboxylic acid metabolic process"/>
    <property type="evidence" value="ECO:0007669"/>
    <property type="project" value="InterPro"/>
</dbReference>
<dbReference type="InterPro" id="IPR001557">
    <property type="entry name" value="L-lactate/malate_DH"/>
</dbReference>
<dbReference type="InterPro" id="IPR018274">
    <property type="entry name" value="PEP_util_AS"/>
</dbReference>
<evidence type="ECO:0000256" key="5">
    <source>
        <dbReference type="ARBA" id="ARBA00011996"/>
    </source>
</evidence>
<dbReference type="Pfam" id="PF02896">
    <property type="entry name" value="PEP-utilizers_C"/>
    <property type="match status" value="1"/>
</dbReference>